<dbReference type="AlphaFoldDB" id="A0A0F8WZB2"/>
<dbReference type="SUPFAM" id="SSF52266">
    <property type="entry name" value="SGNH hydrolase"/>
    <property type="match status" value="1"/>
</dbReference>
<feature type="non-terminal residue" evidence="1">
    <location>
        <position position="111"/>
    </location>
</feature>
<reference evidence="1" key="1">
    <citation type="journal article" date="2015" name="Nature">
        <title>Complex archaea that bridge the gap between prokaryotes and eukaryotes.</title>
        <authorList>
            <person name="Spang A."/>
            <person name="Saw J.H."/>
            <person name="Jorgensen S.L."/>
            <person name="Zaremba-Niedzwiedzka K."/>
            <person name="Martijn J."/>
            <person name="Lind A.E."/>
            <person name="van Eijk R."/>
            <person name="Schleper C."/>
            <person name="Guy L."/>
            <person name="Ettema T.J."/>
        </authorList>
    </citation>
    <scope>NUCLEOTIDE SEQUENCE</scope>
</reference>
<organism evidence="1">
    <name type="scientific">marine sediment metagenome</name>
    <dbReference type="NCBI Taxonomy" id="412755"/>
    <lineage>
        <taxon>unclassified sequences</taxon>
        <taxon>metagenomes</taxon>
        <taxon>ecological metagenomes</taxon>
    </lineage>
</organism>
<comment type="caution">
    <text evidence="1">The sequence shown here is derived from an EMBL/GenBank/DDBJ whole genome shotgun (WGS) entry which is preliminary data.</text>
</comment>
<gene>
    <name evidence="1" type="ORF">LCGC14_3008740</name>
</gene>
<proteinExistence type="predicted"/>
<name>A0A0F8WZB2_9ZZZZ</name>
<dbReference type="EMBL" id="LAZR01062212">
    <property type="protein sequence ID" value="KKK61998.1"/>
    <property type="molecule type" value="Genomic_DNA"/>
</dbReference>
<dbReference type="InterPro" id="IPR036514">
    <property type="entry name" value="SGNH_hydro_sf"/>
</dbReference>
<dbReference type="Gene3D" id="3.40.50.1110">
    <property type="entry name" value="SGNH hydrolase"/>
    <property type="match status" value="1"/>
</dbReference>
<evidence type="ECO:0000313" key="1">
    <source>
        <dbReference type="EMBL" id="KKK61998.1"/>
    </source>
</evidence>
<protein>
    <submittedName>
        <fullName evidence="1">Uncharacterized protein</fullName>
    </submittedName>
</protein>
<sequence length="111" mass="12101">MTKRVSLAVFALCLLGVASAGKTEPQKKPVKVFLLAGQSNMEGQGVVSMDHPQYYNGGRGNLVNVMKNSKKAHLYKHLKDENGKWVVRDDVKITFGKRSGDLTIGYTGYGG</sequence>
<accession>A0A0F8WZB2</accession>